<protein>
    <submittedName>
        <fullName evidence="2">Uncharacterized protein</fullName>
    </submittedName>
</protein>
<feature type="transmembrane region" description="Helical" evidence="1">
    <location>
        <begin position="6"/>
        <end position="23"/>
    </location>
</feature>
<organism evidence="2">
    <name type="scientific">hydrothermal vent metagenome</name>
    <dbReference type="NCBI Taxonomy" id="652676"/>
    <lineage>
        <taxon>unclassified sequences</taxon>
        <taxon>metagenomes</taxon>
        <taxon>ecological metagenomes</taxon>
    </lineage>
</organism>
<dbReference type="EMBL" id="UOEP01000202">
    <property type="protein sequence ID" value="VAW23824.1"/>
    <property type="molecule type" value="Genomic_DNA"/>
</dbReference>
<dbReference type="AlphaFoldDB" id="A0A3B0UUP3"/>
<name>A0A3B0UUP3_9ZZZZ</name>
<reference evidence="2" key="1">
    <citation type="submission" date="2018-06" db="EMBL/GenBank/DDBJ databases">
        <authorList>
            <person name="Zhirakovskaya E."/>
        </authorList>
    </citation>
    <scope>NUCLEOTIDE SEQUENCE</scope>
</reference>
<sequence length="125" mass="14354">MKLSQNNIRFLILLILPIHFLVLRNSIMNRHTHVLPGGFVVTHAHPLNKKDAANGRAAQHGHTKAEFFFFQLITVTFFDVPAQVVFNNAFQVFIQTCIIPVNYYYSFLQVRNKTSRAPPSFLEVV</sequence>
<accession>A0A3B0UUP3</accession>
<evidence type="ECO:0000256" key="1">
    <source>
        <dbReference type="SAM" id="Phobius"/>
    </source>
</evidence>
<keyword evidence="1" id="KW-1133">Transmembrane helix</keyword>
<gene>
    <name evidence="2" type="ORF">MNBD_BACTEROID01-2388</name>
</gene>
<keyword evidence="1" id="KW-0812">Transmembrane</keyword>
<keyword evidence="1" id="KW-0472">Membrane</keyword>
<proteinExistence type="predicted"/>
<evidence type="ECO:0000313" key="2">
    <source>
        <dbReference type="EMBL" id="VAW23824.1"/>
    </source>
</evidence>